<dbReference type="EMBL" id="WBVO01000001">
    <property type="protein sequence ID" value="KAB2814612.1"/>
    <property type="molecule type" value="Genomic_DNA"/>
</dbReference>
<keyword evidence="3" id="KW-1185">Reference proteome</keyword>
<dbReference type="RefSeq" id="WP_151666191.1">
    <property type="nucleotide sequence ID" value="NZ_WBVO01000001.1"/>
</dbReference>
<dbReference type="OrthoDB" id="1466353at2"/>
<evidence type="ECO:0000256" key="1">
    <source>
        <dbReference type="SAM" id="SignalP"/>
    </source>
</evidence>
<dbReference type="Proteomes" id="UP000468650">
    <property type="component" value="Unassembled WGS sequence"/>
</dbReference>
<accession>A0A6N6RM31</accession>
<gene>
    <name evidence="2" type="ORF">F8C67_02400</name>
</gene>
<comment type="caution">
    <text evidence="2">The sequence shown here is derived from an EMBL/GenBank/DDBJ whole genome shotgun (WGS) entry which is preliminary data.</text>
</comment>
<dbReference type="Gene3D" id="2.30.30.40">
    <property type="entry name" value="SH3 Domains"/>
    <property type="match status" value="1"/>
</dbReference>
<reference evidence="2 3" key="1">
    <citation type="submission" date="2019-09" db="EMBL/GenBank/DDBJ databases">
        <title>Genomes of family Cryomorphaceae.</title>
        <authorList>
            <person name="Bowman J.P."/>
        </authorList>
    </citation>
    <scope>NUCLEOTIDE SEQUENCE [LARGE SCALE GENOMIC DNA]</scope>
    <source>
        <strain evidence="2 3">LMG 25704</strain>
    </source>
</reference>
<keyword evidence="1" id="KW-0732">Signal</keyword>
<feature type="chain" id="PRO_5027108753" evidence="1">
    <location>
        <begin position="19"/>
        <end position="456"/>
    </location>
</feature>
<feature type="signal peptide" evidence="1">
    <location>
        <begin position="1"/>
        <end position="18"/>
    </location>
</feature>
<organism evidence="2 3">
    <name type="scientific">Phaeocystidibacter luteus</name>
    <dbReference type="NCBI Taxonomy" id="911197"/>
    <lineage>
        <taxon>Bacteria</taxon>
        <taxon>Pseudomonadati</taxon>
        <taxon>Bacteroidota</taxon>
        <taxon>Flavobacteriia</taxon>
        <taxon>Flavobacteriales</taxon>
        <taxon>Phaeocystidibacteraceae</taxon>
        <taxon>Phaeocystidibacter</taxon>
    </lineage>
</organism>
<sequence>MKQLLTLLFLSISVLSVAQVDCEYTRTYIIAAESGMKMRSQPQAGTPVVTYVMHDSVVTACDETFGAATFEEIDGHWRRVNYKGNEGYMFDGFLTRVDTPSTPKVDSTALVSTPDSTISDSALAVVPKPDTVPQVPPFVWERTERDEMPSGGRLDQGQIRGLATALRKHDLRMDSLIGFLHKLPTKGSQDSVIAWIDAGMPGGKRVAAPTVAVTTPTRTTPAEKPKEQGPPPIKMQMVTEAYNYCGDIGALDPSMNWYAVLPNEQMGNYRIKRVNLEILVSRSRLGSGGMEFDIRNSSEEVSHFLFGINRRLDTTRPYQLAPDRFYIAPSKLYPGQQLQTYAYYNQPSAANVFVSATGKVIEVGACPVIEDYTLKINTQGPRDEIVQDITPLFPSMGECGMPDMYWFGDLNGDNYPELIYVSPEENKNVFTMLMSNVNLETGLYELASTWTIEKCK</sequence>
<name>A0A6N6RM31_9FLAO</name>
<evidence type="ECO:0000313" key="3">
    <source>
        <dbReference type="Proteomes" id="UP000468650"/>
    </source>
</evidence>
<dbReference type="AlphaFoldDB" id="A0A6N6RM31"/>
<protein>
    <submittedName>
        <fullName evidence="2">SH3 domain-containing protein</fullName>
    </submittedName>
</protein>
<proteinExistence type="predicted"/>
<evidence type="ECO:0000313" key="2">
    <source>
        <dbReference type="EMBL" id="KAB2814612.1"/>
    </source>
</evidence>